<name>A0A2N7VEI8_9BURK</name>
<organism evidence="1 2">
    <name type="scientific">Trinickia dabaoshanensis</name>
    <dbReference type="NCBI Taxonomy" id="564714"/>
    <lineage>
        <taxon>Bacteria</taxon>
        <taxon>Pseudomonadati</taxon>
        <taxon>Pseudomonadota</taxon>
        <taxon>Betaproteobacteria</taxon>
        <taxon>Burkholderiales</taxon>
        <taxon>Burkholderiaceae</taxon>
        <taxon>Trinickia</taxon>
    </lineage>
</organism>
<dbReference type="AlphaFoldDB" id="A0A2N7VEI8"/>
<accession>A0A2N7VEI8</accession>
<protein>
    <submittedName>
        <fullName evidence="1">Uncharacterized protein</fullName>
    </submittedName>
</protein>
<sequence>MISNEKEQVHLAHAYDEARAFLAMSPHTQAQSAWLASIRDDRDTRKFFLGDAIRGSTGFAVAVAVLVAKAYVVCAESGEETPTPTIKQIEGLKASASVLELKLGAAEWVVPEARRPEFREPLRRLASAPSALAPRAAGRPPLLKRRQFVLSLAESLYELSATFDIKLLMIAAIKGWEDTGERQIRDILTETVRSSIVSAVRARRARQIESENATFALLNRVSVGPQSQAEAKRTDTRSDAEKIVAGLELFRSLTDPTASILIVDAVRGIAEELGLLPDAQADGDGGNGSVSE</sequence>
<reference evidence="1 2" key="1">
    <citation type="submission" date="2018-01" db="EMBL/GenBank/DDBJ databases">
        <title>Whole genome analyses suggest that Burkholderia sensu lato contains two further novel genera in the rhizoxinica-symbiotica group Mycetohabitans gen. nov., and Trinickia gen. nov.: implications for the evolution of diazotrophy and nodulation in the Burkholderiaceae.</title>
        <authorList>
            <person name="Estrada-de los Santos P."/>
            <person name="Palmer M."/>
            <person name="Chavez-Ramirez B."/>
            <person name="Beukes C."/>
            <person name="Steenkamp E.T."/>
            <person name="Hirsch A.M."/>
            <person name="Manyaka P."/>
            <person name="Maluk M."/>
            <person name="Lafos M."/>
            <person name="Crook M."/>
            <person name="Gross E."/>
            <person name="Simon M.F."/>
            <person name="Bueno dos Reis Junior F."/>
            <person name="Poole P.S."/>
            <person name="Venter S.N."/>
            <person name="James E.K."/>
        </authorList>
    </citation>
    <scope>NUCLEOTIDE SEQUENCE [LARGE SCALE GENOMIC DNA]</scope>
    <source>
        <strain evidence="1 2">GIMN1.004</strain>
    </source>
</reference>
<proteinExistence type="predicted"/>
<dbReference type="EMBL" id="PNYA01000030">
    <property type="protein sequence ID" value="PMS15560.1"/>
    <property type="molecule type" value="Genomic_DNA"/>
</dbReference>
<evidence type="ECO:0000313" key="1">
    <source>
        <dbReference type="EMBL" id="PMS15560.1"/>
    </source>
</evidence>
<dbReference type="RefSeq" id="WP_102648423.1">
    <property type="nucleotide sequence ID" value="NZ_PNYA01000030.1"/>
</dbReference>
<keyword evidence="2" id="KW-1185">Reference proteome</keyword>
<dbReference type="OrthoDB" id="9135729at2"/>
<comment type="caution">
    <text evidence="1">The sequence shown here is derived from an EMBL/GenBank/DDBJ whole genome shotgun (WGS) entry which is preliminary data.</text>
</comment>
<evidence type="ECO:0000313" key="2">
    <source>
        <dbReference type="Proteomes" id="UP000235616"/>
    </source>
</evidence>
<gene>
    <name evidence="1" type="ORF">C0Z18_26390</name>
</gene>
<dbReference type="Proteomes" id="UP000235616">
    <property type="component" value="Unassembled WGS sequence"/>
</dbReference>